<feature type="transmembrane region" description="Helical" evidence="1">
    <location>
        <begin position="159"/>
        <end position="179"/>
    </location>
</feature>
<name>A0A0G3X8E4_9SPHN</name>
<evidence type="ECO:0000256" key="1">
    <source>
        <dbReference type="SAM" id="Phobius"/>
    </source>
</evidence>
<dbReference type="KEGG" id="amx:AM2010_810"/>
<feature type="transmembrane region" description="Helical" evidence="1">
    <location>
        <begin position="132"/>
        <end position="152"/>
    </location>
</feature>
<proteinExistence type="predicted"/>
<organism evidence="2 3">
    <name type="scientific">Pelagerythrobacter marensis</name>
    <dbReference type="NCBI Taxonomy" id="543877"/>
    <lineage>
        <taxon>Bacteria</taxon>
        <taxon>Pseudomonadati</taxon>
        <taxon>Pseudomonadota</taxon>
        <taxon>Alphaproteobacteria</taxon>
        <taxon>Sphingomonadales</taxon>
        <taxon>Erythrobacteraceae</taxon>
        <taxon>Pelagerythrobacter</taxon>
    </lineage>
</organism>
<keyword evidence="1" id="KW-0472">Membrane</keyword>
<dbReference type="EMBL" id="CP011805">
    <property type="protein sequence ID" value="AKM06889.1"/>
    <property type="molecule type" value="Genomic_DNA"/>
</dbReference>
<dbReference type="PATRIC" id="fig|543877.4.peg.819"/>
<evidence type="ECO:0000313" key="3">
    <source>
        <dbReference type="Proteomes" id="UP000037643"/>
    </source>
</evidence>
<sequence>MFIGHWAAAFIAGAASRRAPRLGTLFVAAQLVDWGFFVFAIVGIEKLRIVPGATAMNPLDLYYMPYTHSLAGTALWAVVFAFVLLVWRRDAVTALIGGAVVLSHWLLDLIVHRPDLTLAGGEPKLGLGLWDHPQIAIPLELALTVGAFALYLRRTRGPIGPPMILLALLLAMQAVNWFGPPPESAGAGFHLLALAAFAVATWAAWWVGETRWHLREVGLGVSTWRR</sequence>
<feature type="transmembrane region" description="Helical" evidence="1">
    <location>
        <begin position="94"/>
        <end position="112"/>
    </location>
</feature>
<evidence type="ECO:0000313" key="2">
    <source>
        <dbReference type="EMBL" id="AKM06889.1"/>
    </source>
</evidence>
<feature type="transmembrane region" description="Helical" evidence="1">
    <location>
        <begin position="185"/>
        <end position="207"/>
    </location>
</feature>
<accession>A0A0G3X8E4</accession>
<dbReference type="Proteomes" id="UP000037643">
    <property type="component" value="Chromosome"/>
</dbReference>
<gene>
    <name evidence="2" type="ORF">AM2010_810</name>
</gene>
<keyword evidence="1" id="KW-1133">Transmembrane helix</keyword>
<feature type="transmembrane region" description="Helical" evidence="1">
    <location>
        <begin position="64"/>
        <end position="87"/>
    </location>
</feature>
<reference evidence="2 3" key="1">
    <citation type="submission" date="2015-06" db="EMBL/GenBank/DDBJ databases">
        <authorList>
            <person name="Kim K.M."/>
        </authorList>
    </citation>
    <scope>NUCLEOTIDE SEQUENCE [LARGE SCALE GENOMIC DNA]</scope>
    <source>
        <strain evidence="2 3">KCTC 22370</strain>
    </source>
</reference>
<keyword evidence="1" id="KW-0812">Transmembrane</keyword>
<feature type="transmembrane region" description="Helical" evidence="1">
    <location>
        <begin position="25"/>
        <end position="44"/>
    </location>
</feature>
<keyword evidence="3" id="KW-1185">Reference proteome</keyword>
<dbReference type="RefSeq" id="WP_047805989.1">
    <property type="nucleotide sequence ID" value="NZ_CP011805.1"/>
</dbReference>
<dbReference type="AlphaFoldDB" id="A0A0G3X8E4"/>
<protein>
    <submittedName>
        <fullName evidence="2">Membrane protein, putative</fullName>
    </submittedName>
</protein>
<dbReference type="STRING" id="543877.AM2010_810"/>
<dbReference type="OrthoDB" id="327431at2"/>